<evidence type="ECO:0000313" key="1">
    <source>
        <dbReference type="EMBL" id="EMI26669.1"/>
    </source>
</evidence>
<dbReference type="Proteomes" id="UP000011996">
    <property type="component" value="Unassembled WGS sequence"/>
</dbReference>
<organism evidence="1 2">
    <name type="scientific">Rhodopirellula europaea SH398</name>
    <dbReference type="NCBI Taxonomy" id="1263868"/>
    <lineage>
        <taxon>Bacteria</taxon>
        <taxon>Pseudomonadati</taxon>
        <taxon>Planctomycetota</taxon>
        <taxon>Planctomycetia</taxon>
        <taxon>Pirellulales</taxon>
        <taxon>Pirellulaceae</taxon>
        <taxon>Rhodopirellula</taxon>
    </lineage>
</organism>
<dbReference type="EMBL" id="ANOF01000087">
    <property type="protein sequence ID" value="EMI26669.1"/>
    <property type="molecule type" value="Genomic_DNA"/>
</dbReference>
<gene>
    <name evidence="1" type="ORF">RESH_02786</name>
</gene>
<reference evidence="1 2" key="1">
    <citation type="journal article" date="2013" name="Mar. Genomics">
        <title>Expression of sulfatases in Rhodopirellula baltica and the diversity of sulfatases in the genus Rhodopirellula.</title>
        <authorList>
            <person name="Wegner C.E."/>
            <person name="Richter-Heitmann T."/>
            <person name="Klindworth A."/>
            <person name="Klockow C."/>
            <person name="Richter M."/>
            <person name="Achstetter T."/>
            <person name="Glockner F.O."/>
            <person name="Harder J."/>
        </authorList>
    </citation>
    <scope>NUCLEOTIDE SEQUENCE [LARGE SCALE GENOMIC DNA]</scope>
    <source>
        <strain evidence="1 2">SH398</strain>
    </source>
</reference>
<dbReference type="AlphaFoldDB" id="M5SKB8"/>
<name>M5SKB8_9BACT</name>
<protein>
    <submittedName>
        <fullName evidence="1">Uncharacterized protein</fullName>
    </submittedName>
</protein>
<sequence>MIWWVRRFASQTLHVSSRRRPHQILSAIDVTYCQPEITLQVN</sequence>
<accession>M5SKB8</accession>
<evidence type="ECO:0000313" key="2">
    <source>
        <dbReference type="Proteomes" id="UP000011996"/>
    </source>
</evidence>
<proteinExistence type="predicted"/>
<comment type="caution">
    <text evidence="1">The sequence shown here is derived from an EMBL/GenBank/DDBJ whole genome shotgun (WGS) entry which is preliminary data.</text>
</comment>
<dbReference type="STRING" id="1263868.RESH_02786"/>